<dbReference type="PANTHER" id="PTHR11461:SF211">
    <property type="entry name" value="GH10112P-RELATED"/>
    <property type="match status" value="1"/>
</dbReference>
<dbReference type="InterPro" id="IPR042185">
    <property type="entry name" value="Serpin_sf_2"/>
</dbReference>
<name>A0A2P6S393_ROSCH</name>
<dbReference type="AlphaFoldDB" id="A0A2P6S393"/>
<evidence type="ECO:0000256" key="1">
    <source>
        <dbReference type="ARBA" id="ARBA00009500"/>
    </source>
</evidence>
<gene>
    <name evidence="3" type="ORF">RchiOBHm_Chr2g0163181</name>
</gene>
<evidence type="ECO:0000313" key="4">
    <source>
        <dbReference type="Proteomes" id="UP000238479"/>
    </source>
</evidence>
<comment type="similarity">
    <text evidence="1">Belongs to the serpin family.</text>
</comment>
<dbReference type="Gene3D" id="3.30.497.10">
    <property type="entry name" value="Antithrombin, subunit I, domain 2"/>
    <property type="match status" value="1"/>
</dbReference>
<evidence type="ECO:0000259" key="2">
    <source>
        <dbReference type="Pfam" id="PF00079"/>
    </source>
</evidence>
<dbReference type="Pfam" id="PF00079">
    <property type="entry name" value="Serpin"/>
    <property type="match status" value="1"/>
</dbReference>
<dbReference type="SUPFAM" id="SSF56574">
    <property type="entry name" value="Serpins"/>
    <property type="match status" value="1"/>
</dbReference>
<organism evidence="3 4">
    <name type="scientific">Rosa chinensis</name>
    <name type="common">China rose</name>
    <dbReference type="NCBI Taxonomy" id="74649"/>
    <lineage>
        <taxon>Eukaryota</taxon>
        <taxon>Viridiplantae</taxon>
        <taxon>Streptophyta</taxon>
        <taxon>Embryophyta</taxon>
        <taxon>Tracheophyta</taxon>
        <taxon>Spermatophyta</taxon>
        <taxon>Magnoliopsida</taxon>
        <taxon>eudicotyledons</taxon>
        <taxon>Gunneridae</taxon>
        <taxon>Pentapetalae</taxon>
        <taxon>rosids</taxon>
        <taxon>fabids</taxon>
        <taxon>Rosales</taxon>
        <taxon>Rosaceae</taxon>
        <taxon>Rosoideae</taxon>
        <taxon>Rosoideae incertae sedis</taxon>
        <taxon>Rosa</taxon>
    </lineage>
</organism>
<dbReference type="InterPro" id="IPR042178">
    <property type="entry name" value="Serpin_sf_1"/>
</dbReference>
<dbReference type="EMBL" id="PDCK01000040">
    <property type="protein sequence ID" value="PRQ53137.1"/>
    <property type="molecule type" value="Genomic_DNA"/>
</dbReference>
<dbReference type="Gramene" id="PRQ53137">
    <property type="protein sequence ID" value="PRQ53137"/>
    <property type="gene ID" value="RchiOBHm_Chr2g0163181"/>
</dbReference>
<feature type="domain" description="Serpin" evidence="2">
    <location>
        <begin position="119"/>
        <end position="185"/>
    </location>
</feature>
<dbReference type="Proteomes" id="UP000238479">
    <property type="component" value="Chromosome 2"/>
</dbReference>
<dbReference type="PANTHER" id="PTHR11461">
    <property type="entry name" value="SERINE PROTEASE INHIBITOR, SERPIN"/>
    <property type="match status" value="1"/>
</dbReference>
<sequence length="188" mass="20302">METRSVDGVPYMTSCFGGCHSISAFDGFKVLNLSYKGSSDYKDHRCFSMHLLLPDARNGLPALVERVCSESGFLDRHLIKWNMVRAGRLLIPKFKISSRFEASCVLEKLVLGGVGANTNIFHQAVIEVNEDGTTAAAATVAIWVGASAPPPQEIQDFVADHPCIHAILIREGGGTVLFMGQVLNPLAG</sequence>
<keyword evidence="4" id="KW-1185">Reference proteome</keyword>
<dbReference type="GO" id="GO:0004867">
    <property type="term" value="F:serine-type endopeptidase inhibitor activity"/>
    <property type="evidence" value="ECO:0007669"/>
    <property type="project" value="InterPro"/>
</dbReference>
<proteinExistence type="inferred from homology"/>
<reference evidence="3 4" key="1">
    <citation type="journal article" date="2018" name="Nat. Genet.">
        <title>The Rosa genome provides new insights in the design of modern roses.</title>
        <authorList>
            <person name="Bendahmane M."/>
        </authorList>
    </citation>
    <scope>NUCLEOTIDE SEQUENCE [LARGE SCALE GENOMIC DNA]</scope>
    <source>
        <strain evidence="4">cv. Old Blush</strain>
    </source>
</reference>
<comment type="caution">
    <text evidence="3">The sequence shown here is derived from an EMBL/GenBank/DDBJ whole genome shotgun (WGS) entry which is preliminary data.</text>
</comment>
<protein>
    <submittedName>
        <fullName evidence="3">Putative Serpin family protein</fullName>
    </submittedName>
</protein>
<evidence type="ECO:0000313" key="3">
    <source>
        <dbReference type="EMBL" id="PRQ53137.1"/>
    </source>
</evidence>
<dbReference type="InterPro" id="IPR023796">
    <property type="entry name" value="Serpin_dom"/>
</dbReference>
<dbReference type="OrthoDB" id="664427at2759"/>
<dbReference type="InterPro" id="IPR000215">
    <property type="entry name" value="Serpin_fam"/>
</dbReference>
<dbReference type="STRING" id="74649.A0A2P6S393"/>
<dbReference type="InterPro" id="IPR036186">
    <property type="entry name" value="Serpin_sf"/>
</dbReference>
<dbReference type="GO" id="GO:0005615">
    <property type="term" value="C:extracellular space"/>
    <property type="evidence" value="ECO:0007669"/>
    <property type="project" value="InterPro"/>
</dbReference>
<dbReference type="Gene3D" id="2.30.39.10">
    <property type="entry name" value="Alpha-1-antitrypsin, domain 1"/>
    <property type="match status" value="2"/>
</dbReference>
<dbReference type="OMA" id="CIHAILI"/>
<accession>A0A2P6S393</accession>